<keyword evidence="1" id="KW-0472">Membrane</keyword>
<organism evidence="2 3">
    <name type="scientific">Candidatus Sungiibacteriota bacterium</name>
    <dbReference type="NCBI Taxonomy" id="2750080"/>
    <lineage>
        <taxon>Bacteria</taxon>
        <taxon>Candidatus Sungiibacteriota</taxon>
    </lineage>
</organism>
<dbReference type="Proteomes" id="UP000595618">
    <property type="component" value="Chromosome"/>
</dbReference>
<sequence>MPETSGPKSSSGPDPAVMAITLLLALGVLGVYLNTVLSEYTGFVEWVYAKNWGLFFRIFQVSIILLDLVLLVFLIFTLRKLFSLRRVQPEKEIVPHVITPKEEVKESWGHIRELANSSSPSDWNMAVLRADALLDDILTHLGYEGTTLAERLKIVDPTKLPSLERAWSSHRLRNAIAHDPLEQHTRETIIHALRSYEQALKELGMMEEEEQVDK</sequence>
<evidence type="ECO:0000313" key="2">
    <source>
        <dbReference type="EMBL" id="QQG45691.1"/>
    </source>
</evidence>
<feature type="transmembrane region" description="Helical" evidence="1">
    <location>
        <begin position="16"/>
        <end position="34"/>
    </location>
</feature>
<proteinExistence type="predicted"/>
<keyword evidence="1" id="KW-0812">Transmembrane</keyword>
<name>A0A7T5UQZ8_9BACT</name>
<dbReference type="EMBL" id="CP066690">
    <property type="protein sequence ID" value="QQG45691.1"/>
    <property type="molecule type" value="Genomic_DNA"/>
</dbReference>
<evidence type="ECO:0000256" key="1">
    <source>
        <dbReference type="SAM" id="Phobius"/>
    </source>
</evidence>
<protein>
    <submittedName>
        <fullName evidence="2">Uncharacterized protein</fullName>
    </submittedName>
</protein>
<evidence type="ECO:0000313" key="3">
    <source>
        <dbReference type="Proteomes" id="UP000595618"/>
    </source>
</evidence>
<reference evidence="2 3" key="1">
    <citation type="submission" date="2020-07" db="EMBL/GenBank/DDBJ databases">
        <title>Huge and variable diversity of episymbiotic CPR bacteria and DPANN archaea in groundwater ecosystems.</title>
        <authorList>
            <person name="He C.Y."/>
            <person name="Keren R."/>
            <person name="Whittaker M."/>
            <person name="Farag I.F."/>
            <person name="Doudna J."/>
            <person name="Cate J.H.D."/>
            <person name="Banfield J.F."/>
        </authorList>
    </citation>
    <scope>NUCLEOTIDE SEQUENCE [LARGE SCALE GENOMIC DNA]</scope>
    <source>
        <strain evidence="2">NC_groundwater_541_Ag_S-0.1um_46_50</strain>
    </source>
</reference>
<feature type="transmembrane region" description="Helical" evidence="1">
    <location>
        <begin position="54"/>
        <end position="76"/>
    </location>
</feature>
<accession>A0A7T5UQZ8</accession>
<gene>
    <name evidence="2" type="ORF">HYW89_02100</name>
</gene>
<keyword evidence="1" id="KW-1133">Transmembrane helix</keyword>
<dbReference type="AlphaFoldDB" id="A0A7T5UQZ8"/>